<organism evidence="1 2">
    <name type="scientific">Lentinula aff. lateritia</name>
    <dbReference type="NCBI Taxonomy" id="2804960"/>
    <lineage>
        <taxon>Eukaryota</taxon>
        <taxon>Fungi</taxon>
        <taxon>Dikarya</taxon>
        <taxon>Basidiomycota</taxon>
        <taxon>Agaricomycotina</taxon>
        <taxon>Agaricomycetes</taxon>
        <taxon>Agaricomycetidae</taxon>
        <taxon>Agaricales</taxon>
        <taxon>Marasmiineae</taxon>
        <taxon>Omphalotaceae</taxon>
        <taxon>Lentinula</taxon>
    </lineage>
</organism>
<proteinExistence type="predicted"/>
<protein>
    <submittedName>
        <fullName evidence="1">Uncharacterized protein</fullName>
    </submittedName>
</protein>
<evidence type="ECO:0000313" key="2">
    <source>
        <dbReference type="Proteomes" id="UP001163835"/>
    </source>
</evidence>
<gene>
    <name evidence="1" type="ORF">F5876DRAFT_71192</name>
</gene>
<name>A0ACC1TGG7_9AGAR</name>
<reference evidence="1" key="1">
    <citation type="submission" date="2022-09" db="EMBL/GenBank/DDBJ databases">
        <title>A Global Phylogenomic Analysis of the Shiitake Genus Lentinula.</title>
        <authorList>
            <consortium name="DOE Joint Genome Institute"/>
            <person name="Sierra-Patev S."/>
            <person name="Min B."/>
            <person name="Naranjo-Ortiz M."/>
            <person name="Looney B."/>
            <person name="Konkel Z."/>
            <person name="Slot J.C."/>
            <person name="Sakamoto Y."/>
            <person name="Steenwyk J.L."/>
            <person name="Rokas A."/>
            <person name="Carro J."/>
            <person name="Camarero S."/>
            <person name="Ferreira P."/>
            <person name="Molpeceres G."/>
            <person name="Ruiz-Duenas F.J."/>
            <person name="Serrano A."/>
            <person name="Henrissat B."/>
            <person name="Drula E."/>
            <person name="Hughes K.W."/>
            <person name="Mata J.L."/>
            <person name="Ishikawa N.K."/>
            <person name="Vargas-Isla R."/>
            <person name="Ushijima S."/>
            <person name="Smith C.A."/>
            <person name="Ahrendt S."/>
            <person name="Andreopoulos W."/>
            <person name="He G."/>
            <person name="Labutti K."/>
            <person name="Lipzen A."/>
            <person name="Ng V."/>
            <person name="Riley R."/>
            <person name="Sandor L."/>
            <person name="Barry K."/>
            <person name="Martinez A.T."/>
            <person name="Xiao Y."/>
            <person name="Gibbons J.G."/>
            <person name="Terashima K."/>
            <person name="Grigoriev I.V."/>
            <person name="Hibbett D.S."/>
        </authorList>
    </citation>
    <scope>NUCLEOTIDE SEQUENCE</scope>
    <source>
        <strain evidence="1">TMI1499</strain>
    </source>
</reference>
<feature type="non-terminal residue" evidence="1">
    <location>
        <position position="450"/>
    </location>
</feature>
<accession>A0ACC1TGG7</accession>
<keyword evidence="2" id="KW-1185">Reference proteome</keyword>
<evidence type="ECO:0000313" key="1">
    <source>
        <dbReference type="EMBL" id="KAJ3803758.1"/>
    </source>
</evidence>
<dbReference type="EMBL" id="MU796839">
    <property type="protein sequence ID" value="KAJ3803758.1"/>
    <property type="molecule type" value="Genomic_DNA"/>
</dbReference>
<comment type="caution">
    <text evidence="1">The sequence shown here is derived from an EMBL/GenBank/DDBJ whole genome shotgun (WGS) entry which is preliminary data.</text>
</comment>
<dbReference type="Proteomes" id="UP001163835">
    <property type="component" value="Unassembled WGS sequence"/>
</dbReference>
<sequence length="450" mass="50778">MDHNMDDAPAIHQSAMPAAQTANDSEASTTLIPRRRPRLRPINRTTDDTPRTNDSETSPPPPLPPTPMNRRRKLSSSSSEDDQSSSQVDEIYEKPQKVTDFKVRVVERVVEREVVPAHVTQQLAERDERIMQLQCELEAEKTAKATTKDDFNVPQSSQAVSLTEVERRKLRVNLSRFGDVIDKARTIESLTNLNEKLQHRLADSRRDLDALDEELKNTKQNSDSLKGELKESKETHSSASLEAANQLQKRDEEIERLQKELEHHRRIAVQESTAKDPETESLLTKLRNAESGIEEKMVKFYQGQLSQFEQQVKYLEGNIATNDIHSQELNAAIQALKTGNAQLEAAVATAEKKLGDQYNVQNAEILDLKQKVHDLDASIVAKDLFSQNLSSDIKALETENANLNAVAKAAQNEFEERFASKETQASTLRNTIQALEEEKRKLEETAALEK</sequence>